<dbReference type="InterPro" id="IPR036890">
    <property type="entry name" value="HATPase_C_sf"/>
</dbReference>
<feature type="transmembrane region" description="Helical" evidence="8">
    <location>
        <begin position="65"/>
        <end position="89"/>
    </location>
</feature>
<reference evidence="11" key="1">
    <citation type="submission" date="2016-10" db="EMBL/GenBank/DDBJ databases">
        <authorList>
            <person name="Varghese N."/>
            <person name="Submissions S."/>
        </authorList>
    </citation>
    <scope>NUCLEOTIDE SEQUENCE [LARGE SCALE GENOMIC DNA]</scope>
    <source>
        <strain evidence="11">CGMCC 1.7736</strain>
    </source>
</reference>
<sequence length="604" mass="63334">MPTLSVPTSYALAHVLSATVAAAIGLWVLRRADVTGSKTFAALMGVDVAWVLASAVEVVSADAAVVSVAAVARTVLSLTAVVVWFRFASVYSGRRDVRRDPWFVVAVVGYLGLVGFVLTTVTPSVTTDAPFAHAVSRGGPVTVAGTLFSAACILAGIGRVGSVFLRSRHRAGTAVLLLAATAAAATLPRAAAAVGQVPVPTFDHTALGVGIFTAGAAAAVFGDGFLSIDPVARDVLFEQFTDPVVVVDERDRVLDHNAEAEALCERLGTAGAVGERYERACPVLAAVAPLSALEDGRPREVTVRVADERRHYSVQRTPLPPRSGVGSTVVFTDVTDLVTYRRELERQNEQLDQFAQTVTHDLRNPLNVAQGYLELLADDVAPAEARGAADGETVRERFRAVTNAHARMQEIVEDLQMLARKGKSVEETERLRFGEVAEAAWATVRTDDATLTVARDGDVVADRSRLLSIFENLFGNSVLHAGRGVTVEVAVADGGFRVADDGPGIPSKERDVVFEYGYTTSRRGNGLGLSVVRTMAESHGWTVSIADADAGARFVFDGALTVPDTVGDGGPGAAEGVGNAEFVAGDASASDDESDPDDASATGP</sequence>
<feature type="transmembrane region" description="Helical" evidence="8">
    <location>
        <begin position="41"/>
        <end position="59"/>
    </location>
</feature>
<dbReference type="Pfam" id="PF16927">
    <property type="entry name" value="HisKA_7TM"/>
    <property type="match status" value="1"/>
</dbReference>
<dbReference type="PROSITE" id="PS50109">
    <property type="entry name" value="HIS_KIN"/>
    <property type="match status" value="1"/>
</dbReference>
<keyword evidence="8" id="KW-0472">Membrane</keyword>
<feature type="transmembrane region" description="Helical" evidence="8">
    <location>
        <begin position="141"/>
        <end position="162"/>
    </location>
</feature>
<dbReference type="InterPro" id="IPR036097">
    <property type="entry name" value="HisK_dim/P_sf"/>
</dbReference>
<proteinExistence type="predicted"/>
<feature type="compositionally biased region" description="Acidic residues" evidence="7">
    <location>
        <begin position="589"/>
        <end position="598"/>
    </location>
</feature>
<evidence type="ECO:0000256" key="3">
    <source>
        <dbReference type="ARBA" id="ARBA00022553"/>
    </source>
</evidence>
<dbReference type="SMART" id="SM00387">
    <property type="entry name" value="HATPase_c"/>
    <property type="match status" value="1"/>
</dbReference>
<dbReference type="Pfam" id="PF00512">
    <property type="entry name" value="HisKA"/>
    <property type="match status" value="1"/>
</dbReference>
<feature type="transmembrane region" description="Helical" evidence="8">
    <location>
        <begin position="174"/>
        <end position="194"/>
    </location>
</feature>
<organism evidence="10 11">
    <name type="scientific">Halogeometricum rufum</name>
    <dbReference type="NCBI Taxonomy" id="553469"/>
    <lineage>
        <taxon>Archaea</taxon>
        <taxon>Methanobacteriati</taxon>
        <taxon>Methanobacteriota</taxon>
        <taxon>Stenosarchaea group</taxon>
        <taxon>Halobacteria</taxon>
        <taxon>Halobacteriales</taxon>
        <taxon>Haloferacaceae</taxon>
        <taxon>Halogeometricum</taxon>
    </lineage>
</organism>
<dbReference type="SMART" id="SM00388">
    <property type="entry name" value="HisKA"/>
    <property type="match status" value="1"/>
</dbReference>
<feature type="region of interest" description="Disordered" evidence="7">
    <location>
        <begin position="585"/>
        <end position="604"/>
    </location>
</feature>
<keyword evidence="11" id="KW-1185">Reference proteome</keyword>
<evidence type="ECO:0000256" key="2">
    <source>
        <dbReference type="ARBA" id="ARBA00012438"/>
    </source>
</evidence>
<dbReference type="STRING" id="553469.SAMN04487947_2314"/>
<evidence type="ECO:0000256" key="1">
    <source>
        <dbReference type="ARBA" id="ARBA00000085"/>
    </source>
</evidence>
<name>A0A1I6HPZ3_9EURY</name>
<protein>
    <recommendedName>
        <fullName evidence="2">histidine kinase</fullName>
        <ecNumber evidence="2">2.7.13.3</ecNumber>
    </recommendedName>
</protein>
<evidence type="ECO:0000313" key="11">
    <source>
        <dbReference type="Proteomes" id="UP000198531"/>
    </source>
</evidence>
<dbReference type="InterPro" id="IPR004358">
    <property type="entry name" value="Sig_transdc_His_kin-like_C"/>
</dbReference>
<keyword evidence="8" id="KW-0812">Transmembrane</keyword>
<dbReference type="InterPro" id="IPR031621">
    <property type="entry name" value="HisKA_7TM"/>
</dbReference>
<dbReference type="InterPro" id="IPR003661">
    <property type="entry name" value="HisK_dim/P_dom"/>
</dbReference>
<evidence type="ECO:0000256" key="7">
    <source>
        <dbReference type="SAM" id="MobiDB-lite"/>
    </source>
</evidence>
<keyword evidence="4" id="KW-0808">Transferase</keyword>
<dbReference type="Gene3D" id="1.10.287.130">
    <property type="match status" value="1"/>
</dbReference>
<dbReference type="EMBL" id="FOYT01000002">
    <property type="protein sequence ID" value="SFR56522.1"/>
    <property type="molecule type" value="Genomic_DNA"/>
</dbReference>
<dbReference type="Pfam" id="PF02518">
    <property type="entry name" value="HATPase_c"/>
    <property type="match status" value="1"/>
</dbReference>
<comment type="catalytic activity">
    <reaction evidence="1">
        <text>ATP + protein L-histidine = ADP + protein N-phospho-L-histidine.</text>
        <dbReference type="EC" id="2.7.13.3"/>
    </reaction>
</comment>
<gene>
    <name evidence="10" type="ORF">SAMN04487947_2314</name>
</gene>
<dbReference type="OrthoDB" id="8127at2157"/>
<dbReference type="RefSeq" id="WP_089807751.1">
    <property type="nucleotide sequence ID" value="NZ_FOYT01000002.1"/>
</dbReference>
<evidence type="ECO:0000256" key="4">
    <source>
        <dbReference type="ARBA" id="ARBA00022679"/>
    </source>
</evidence>
<dbReference type="PANTHER" id="PTHR43711">
    <property type="entry name" value="TWO-COMPONENT HISTIDINE KINASE"/>
    <property type="match status" value="1"/>
</dbReference>
<keyword evidence="3" id="KW-0597">Phosphoprotein</keyword>
<dbReference type="AlphaFoldDB" id="A0A1I6HPZ3"/>
<evidence type="ECO:0000259" key="9">
    <source>
        <dbReference type="PROSITE" id="PS50109"/>
    </source>
</evidence>
<feature type="domain" description="Histidine kinase" evidence="9">
    <location>
        <begin position="357"/>
        <end position="562"/>
    </location>
</feature>
<keyword evidence="6" id="KW-0902">Two-component regulatory system</keyword>
<feature type="transmembrane region" description="Helical" evidence="8">
    <location>
        <begin position="206"/>
        <end position="226"/>
    </location>
</feature>
<evidence type="ECO:0000313" key="10">
    <source>
        <dbReference type="EMBL" id="SFR56522.1"/>
    </source>
</evidence>
<dbReference type="PANTHER" id="PTHR43711:SF1">
    <property type="entry name" value="HISTIDINE KINASE 1"/>
    <property type="match status" value="1"/>
</dbReference>
<dbReference type="CDD" id="cd00075">
    <property type="entry name" value="HATPase"/>
    <property type="match status" value="1"/>
</dbReference>
<dbReference type="InterPro" id="IPR005467">
    <property type="entry name" value="His_kinase_dom"/>
</dbReference>
<dbReference type="Gene3D" id="3.30.450.20">
    <property type="entry name" value="PAS domain"/>
    <property type="match status" value="1"/>
</dbReference>
<feature type="transmembrane region" description="Helical" evidence="8">
    <location>
        <begin position="101"/>
        <end position="121"/>
    </location>
</feature>
<dbReference type="SUPFAM" id="SSF47384">
    <property type="entry name" value="Homodimeric domain of signal transducing histidine kinase"/>
    <property type="match status" value="1"/>
</dbReference>
<feature type="transmembrane region" description="Helical" evidence="8">
    <location>
        <begin position="12"/>
        <end position="29"/>
    </location>
</feature>
<dbReference type="Proteomes" id="UP000198531">
    <property type="component" value="Unassembled WGS sequence"/>
</dbReference>
<dbReference type="InterPro" id="IPR050736">
    <property type="entry name" value="Sensor_HK_Regulatory"/>
</dbReference>
<keyword evidence="5 10" id="KW-0418">Kinase</keyword>
<dbReference type="Gene3D" id="3.30.565.10">
    <property type="entry name" value="Histidine kinase-like ATPase, C-terminal domain"/>
    <property type="match status" value="1"/>
</dbReference>
<evidence type="ECO:0000256" key="5">
    <source>
        <dbReference type="ARBA" id="ARBA00022777"/>
    </source>
</evidence>
<dbReference type="CDD" id="cd00082">
    <property type="entry name" value="HisKA"/>
    <property type="match status" value="1"/>
</dbReference>
<accession>A0A1I6HPZ3</accession>
<evidence type="ECO:0000256" key="6">
    <source>
        <dbReference type="ARBA" id="ARBA00023012"/>
    </source>
</evidence>
<dbReference type="SUPFAM" id="SSF55874">
    <property type="entry name" value="ATPase domain of HSP90 chaperone/DNA topoisomerase II/histidine kinase"/>
    <property type="match status" value="1"/>
</dbReference>
<evidence type="ECO:0000256" key="8">
    <source>
        <dbReference type="SAM" id="Phobius"/>
    </source>
</evidence>
<dbReference type="InterPro" id="IPR003594">
    <property type="entry name" value="HATPase_dom"/>
</dbReference>
<dbReference type="EC" id="2.7.13.3" evidence="2"/>
<dbReference type="PRINTS" id="PR00344">
    <property type="entry name" value="BCTRLSENSOR"/>
</dbReference>
<keyword evidence="8" id="KW-1133">Transmembrane helix</keyword>
<dbReference type="GO" id="GO:0000155">
    <property type="term" value="F:phosphorelay sensor kinase activity"/>
    <property type="evidence" value="ECO:0007669"/>
    <property type="project" value="InterPro"/>
</dbReference>